<evidence type="ECO:0000259" key="4">
    <source>
        <dbReference type="Pfam" id="PF02397"/>
    </source>
</evidence>
<keyword evidence="3" id="KW-1133">Transmembrane helix</keyword>
<gene>
    <name evidence="5" type="ORF">FXF65_32965</name>
</gene>
<evidence type="ECO:0000256" key="3">
    <source>
        <dbReference type="SAM" id="Phobius"/>
    </source>
</evidence>
<organism evidence="5 6">
    <name type="scientific">Actinomadura syzygii</name>
    <dbReference type="NCBI Taxonomy" id="1427538"/>
    <lineage>
        <taxon>Bacteria</taxon>
        <taxon>Bacillati</taxon>
        <taxon>Actinomycetota</taxon>
        <taxon>Actinomycetes</taxon>
        <taxon>Streptosporangiales</taxon>
        <taxon>Thermomonosporaceae</taxon>
        <taxon>Actinomadura</taxon>
    </lineage>
</organism>
<feature type="transmembrane region" description="Helical" evidence="3">
    <location>
        <begin position="30"/>
        <end position="51"/>
    </location>
</feature>
<feature type="region of interest" description="Disordered" evidence="2">
    <location>
        <begin position="1"/>
        <end position="21"/>
    </location>
</feature>
<keyword evidence="5" id="KW-0808">Transferase</keyword>
<evidence type="ECO:0000256" key="1">
    <source>
        <dbReference type="ARBA" id="ARBA00006464"/>
    </source>
</evidence>
<evidence type="ECO:0000256" key="2">
    <source>
        <dbReference type="SAM" id="MobiDB-lite"/>
    </source>
</evidence>
<keyword evidence="3" id="KW-0472">Membrane</keyword>
<keyword evidence="6" id="KW-1185">Reference proteome</keyword>
<dbReference type="AlphaFoldDB" id="A0A5D0TVZ9"/>
<evidence type="ECO:0000313" key="6">
    <source>
        <dbReference type="Proteomes" id="UP000322634"/>
    </source>
</evidence>
<feature type="domain" description="Bacterial sugar transferase" evidence="4">
    <location>
        <begin position="25"/>
        <end position="215"/>
    </location>
</feature>
<protein>
    <submittedName>
        <fullName evidence="5">Sugar transferase</fullName>
    </submittedName>
</protein>
<comment type="caution">
    <text evidence="5">The sequence shown here is derived from an EMBL/GenBank/DDBJ whole genome shotgun (WGS) entry which is preliminary data.</text>
</comment>
<dbReference type="Proteomes" id="UP000322634">
    <property type="component" value="Unassembled WGS sequence"/>
</dbReference>
<dbReference type="EMBL" id="VSFF01000013">
    <property type="protein sequence ID" value="TYC09924.1"/>
    <property type="molecule type" value="Genomic_DNA"/>
</dbReference>
<proteinExistence type="inferred from homology"/>
<keyword evidence="3" id="KW-0812">Transmembrane</keyword>
<name>A0A5D0TVZ9_9ACTN</name>
<comment type="similarity">
    <text evidence="1">Belongs to the bacterial sugar transferase family.</text>
</comment>
<dbReference type="RefSeq" id="WP_148353974.1">
    <property type="nucleotide sequence ID" value="NZ_JBHSBF010000005.1"/>
</dbReference>
<reference evidence="5 6" key="1">
    <citation type="submission" date="2019-08" db="EMBL/GenBank/DDBJ databases">
        <title>Actinomadura sp. nov. CYP1-5 isolated from mountain soil.</title>
        <authorList>
            <person name="Songsumanus A."/>
            <person name="Kuncharoen N."/>
            <person name="Kudo T."/>
            <person name="Yuki M."/>
            <person name="Igarashi Y."/>
            <person name="Tanasupawat S."/>
        </authorList>
    </citation>
    <scope>NUCLEOTIDE SEQUENCE [LARGE SCALE GENOMIC DNA]</scope>
    <source>
        <strain evidence="5 6">GKU157</strain>
    </source>
</reference>
<dbReference type="PANTHER" id="PTHR30576:SF0">
    <property type="entry name" value="UNDECAPRENYL-PHOSPHATE N-ACETYLGALACTOSAMINYL 1-PHOSPHATE TRANSFERASE-RELATED"/>
    <property type="match status" value="1"/>
</dbReference>
<dbReference type="InterPro" id="IPR003362">
    <property type="entry name" value="Bact_transf"/>
</dbReference>
<sequence length="251" mass="26985">MSEDHAALPSRPVDPSDGVPPSRARRVLDVVGAVAGLLLLSVPLLVVFALVKLSSRGPGVFRQTRVGQGGRPFVMYKFRTMRQGVGGLTVTANCDPRLTRIGKLLRQWSLDELPQLVNVLRGQMTLVGPRPETYDLAVHYPPDCRWIFDHRPGLTGVSEVRFRDFDVLGPGEEVDLVNYIERIVPARVAVDAVYLTDPSMRATIGAIWDTVKHILGFTVPPLQVGGAGPGTGAVQETAAHAAAAKEPGSAA</sequence>
<dbReference type="PANTHER" id="PTHR30576">
    <property type="entry name" value="COLANIC BIOSYNTHESIS UDP-GLUCOSE LIPID CARRIER TRANSFERASE"/>
    <property type="match status" value="1"/>
</dbReference>
<dbReference type="GO" id="GO:0016780">
    <property type="term" value="F:phosphotransferase activity, for other substituted phosphate groups"/>
    <property type="evidence" value="ECO:0007669"/>
    <property type="project" value="TreeGrafter"/>
</dbReference>
<dbReference type="OrthoDB" id="9808602at2"/>
<dbReference type="Pfam" id="PF02397">
    <property type="entry name" value="Bac_transf"/>
    <property type="match status" value="1"/>
</dbReference>
<accession>A0A5D0TVZ9</accession>
<evidence type="ECO:0000313" key="5">
    <source>
        <dbReference type="EMBL" id="TYC09924.1"/>
    </source>
</evidence>